<dbReference type="SUPFAM" id="SSF74653">
    <property type="entry name" value="TolA/TonB C-terminal domain"/>
    <property type="match status" value="1"/>
</dbReference>
<sequence length="155" mass="16366">AREEAEAPRIAPDEPDALTQALEEALGPTPPGAGADGGGGRASAGPPLSRGEKDGLRMQIEACWNIGSLSRDAQRTAVTVAFEMTPAGMPDAETVRLVGAEGGSDAAAAQAFEAARRAILRCALQQDGYRLPAEKYVRWREIIIEFRPQGGARIR</sequence>
<organism evidence="2 3">
    <name type="scientific">Paracoccus panacisoli</name>
    <dbReference type="NCBI Taxonomy" id="1510163"/>
    <lineage>
        <taxon>Bacteria</taxon>
        <taxon>Pseudomonadati</taxon>
        <taxon>Pseudomonadota</taxon>
        <taxon>Alphaproteobacteria</taxon>
        <taxon>Rhodobacterales</taxon>
        <taxon>Paracoccaceae</taxon>
        <taxon>Paracoccus</taxon>
    </lineage>
</organism>
<dbReference type="Proteomes" id="UP001589920">
    <property type="component" value="Unassembled WGS sequence"/>
</dbReference>
<accession>A0ABV6T1P5</accession>
<gene>
    <name evidence="2" type="ORF">ACFHYO_03500</name>
</gene>
<dbReference type="Gene3D" id="3.30.1150.10">
    <property type="match status" value="1"/>
</dbReference>
<dbReference type="EMBL" id="JBHMQU010000014">
    <property type="protein sequence ID" value="MFC0811178.1"/>
    <property type="molecule type" value="Genomic_DNA"/>
</dbReference>
<keyword evidence="3" id="KW-1185">Reference proteome</keyword>
<proteinExistence type="predicted"/>
<evidence type="ECO:0000313" key="2">
    <source>
        <dbReference type="EMBL" id="MFC0811178.1"/>
    </source>
</evidence>
<feature type="non-terminal residue" evidence="2">
    <location>
        <position position="1"/>
    </location>
</feature>
<reference evidence="2 3" key="1">
    <citation type="submission" date="2024-09" db="EMBL/GenBank/DDBJ databases">
        <authorList>
            <person name="Sun Q."/>
            <person name="Mori K."/>
        </authorList>
    </citation>
    <scope>NUCLEOTIDE SEQUENCE [LARGE SCALE GENOMIC DNA]</scope>
    <source>
        <strain evidence="2 3">KCTC 42086</strain>
    </source>
</reference>
<evidence type="ECO:0000256" key="1">
    <source>
        <dbReference type="SAM" id="MobiDB-lite"/>
    </source>
</evidence>
<protein>
    <submittedName>
        <fullName evidence="2">Protein TolA</fullName>
    </submittedName>
</protein>
<feature type="region of interest" description="Disordered" evidence="1">
    <location>
        <begin position="1"/>
        <end position="54"/>
    </location>
</feature>
<comment type="caution">
    <text evidence="2">The sequence shown here is derived from an EMBL/GenBank/DDBJ whole genome shotgun (WGS) entry which is preliminary data.</text>
</comment>
<evidence type="ECO:0000313" key="3">
    <source>
        <dbReference type="Proteomes" id="UP001589920"/>
    </source>
</evidence>
<name>A0ABV6T1P5_9RHOB</name>